<dbReference type="Pfam" id="PF01068">
    <property type="entry name" value="DNA_ligase_A_M"/>
    <property type="match status" value="1"/>
</dbReference>
<evidence type="ECO:0000259" key="22">
    <source>
        <dbReference type="PROSITE" id="PS50160"/>
    </source>
</evidence>
<dbReference type="Gene3D" id="3.30.1490.70">
    <property type="match status" value="1"/>
</dbReference>
<dbReference type="PROSITE" id="PS50160">
    <property type="entry name" value="DNA_LIGASE_A3"/>
    <property type="match status" value="1"/>
</dbReference>
<evidence type="ECO:0000256" key="16">
    <source>
        <dbReference type="ARBA" id="ARBA00023204"/>
    </source>
</evidence>
<dbReference type="GO" id="GO:0004527">
    <property type="term" value="F:exonuclease activity"/>
    <property type="evidence" value="ECO:0007669"/>
    <property type="project" value="UniProtKB-KW"/>
</dbReference>
<dbReference type="InterPro" id="IPR012310">
    <property type="entry name" value="DNA_ligase_ATP-dep_cent"/>
</dbReference>
<dbReference type="PANTHER" id="PTHR42705:SF2">
    <property type="entry name" value="BIFUNCTIONAL NON-HOMOLOGOUS END JOINING PROTEIN LIGD"/>
    <property type="match status" value="1"/>
</dbReference>
<organism evidence="23 24">
    <name type="scientific">Mucilaginibacter arboris</name>
    <dbReference type="NCBI Taxonomy" id="2682090"/>
    <lineage>
        <taxon>Bacteria</taxon>
        <taxon>Pseudomonadati</taxon>
        <taxon>Bacteroidota</taxon>
        <taxon>Sphingobacteriia</taxon>
        <taxon>Sphingobacteriales</taxon>
        <taxon>Sphingobacteriaceae</taxon>
        <taxon>Mucilaginibacter</taxon>
    </lineage>
</organism>
<keyword evidence="4" id="KW-0808">Transferase</keyword>
<comment type="catalytic activity">
    <reaction evidence="20">
        <text>ATP + (deoxyribonucleotide)n-3'-hydroxyl + 5'-phospho-(deoxyribonucleotide)m = (deoxyribonucleotide)n+m + AMP + diphosphate.</text>
        <dbReference type="EC" id="6.5.1.1"/>
    </reaction>
</comment>
<keyword evidence="14" id="KW-0238">DNA-binding</keyword>
<keyword evidence="18" id="KW-0511">Multifunctional enzyme</keyword>
<keyword evidence="6" id="KW-0540">Nuclease</keyword>
<evidence type="ECO:0000256" key="15">
    <source>
        <dbReference type="ARBA" id="ARBA00023172"/>
    </source>
</evidence>
<keyword evidence="13" id="KW-0239">DNA-directed DNA polymerase</keyword>
<keyword evidence="9" id="KW-0227">DNA damage</keyword>
<evidence type="ECO:0000256" key="5">
    <source>
        <dbReference type="ARBA" id="ARBA00022695"/>
    </source>
</evidence>
<keyword evidence="12" id="KW-0067">ATP-binding</keyword>
<dbReference type="RefSeq" id="WP_157565726.1">
    <property type="nucleotide sequence ID" value="NZ_WPIK01000006.1"/>
</dbReference>
<dbReference type="GO" id="GO:0006281">
    <property type="term" value="P:DNA repair"/>
    <property type="evidence" value="ECO:0007669"/>
    <property type="project" value="UniProtKB-KW"/>
</dbReference>
<gene>
    <name evidence="23" type="primary">ligD</name>
    <name evidence="23" type="ORF">GO621_07655</name>
</gene>
<protein>
    <recommendedName>
        <fullName evidence="2">DNA ligase (ATP)</fullName>
        <ecNumber evidence="2">6.5.1.1</ecNumber>
    </recommendedName>
    <alternativeName>
        <fullName evidence="19">NHEJ DNA polymerase</fullName>
    </alternativeName>
</protein>
<evidence type="ECO:0000256" key="20">
    <source>
        <dbReference type="ARBA" id="ARBA00034003"/>
    </source>
</evidence>
<dbReference type="Gene3D" id="2.40.50.140">
    <property type="entry name" value="Nucleic acid-binding proteins"/>
    <property type="match status" value="1"/>
</dbReference>
<dbReference type="GO" id="GO:0006310">
    <property type="term" value="P:DNA recombination"/>
    <property type="evidence" value="ECO:0007669"/>
    <property type="project" value="UniProtKB-KW"/>
</dbReference>
<dbReference type="SUPFAM" id="SSF50249">
    <property type="entry name" value="Nucleic acid-binding proteins"/>
    <property type="match status" value="1"/>
</dbReference>
<name>A0A7K1SVN9_9SPHI</name>
<dbReference type="GO" id="GO:0005524">
    <property type="term" value="F:ATP binding"/>
    <property type="evidence" value="ECO:0007669"/>
    <property type="project" value="UniProtKB-KW"/>
</dbReference>
<sequence length="831" mass="95691">MTLEKYNSKRKFDKTPEPTAGKNPGKELRFVVQRHHASHLHYDFRLELDGVLKSWAVPKGPSLNPKDRRLAMMVEDHPYDYRTFEGEIPKGNYGAGVVTIFDEGTYQSLAADRKDDVKELHKGLYSGNLKFRLNGKKLQGEFALVKIKEDEQNSWLLIKHRDEFATDEKFDAEQLVSEEVKTAGKKFKKGSAVVKAEPEKNPEPETKFPYSPMLAEPANTVFNDKNWVFERKLDGYRIIATTGKQVKLITRKGQDYTTTYPAIAEALEAVKDNAVLDGEITVEDPLGKEDFQSLQHFEKDDKQHILKYYVFDLLYLNGHGLQEMPLIQRKELLKKLLQKQQSNKVTYHEHVAEKGKEFFEQALKNNWEGIIAKKADSTYLIGKRSDAWLKFKQANSQEAIICGFTNPAGARKYFGALVLGLYDEDGTLQYMGNCGSGFNNQVLKELYEQMEALEISQKPFSKETIVAQEKSVTWIKPELVCEVNFTEWTEGVHLRHPVYKGLRIDKEARDVKREFANAVQEEKVEEENIEQMLLLAHKNLKLTHLDKLFWKNEKITKGELLYYYEQISGYILPYLKDKPLSLNRHPNGIDAPGFFQKDVNVEQMPGWIKTVPVYSESNQKEIDYLICNDVDSLIFTANLGCIEINPWLSSYKKPENPEFMVIDLDPDGNDFSEVKQVALTVKAVYDQMEIPSFVKTSGSTGIHIYIYLAAQYDYDFVKKFANYVAQLVHEQEQDITSLERSLDKRKGLIYIDFLQNRRGQTVAAPYSARPKPGATVSMPLFWEEVNDDLQIKNFNIKNVPRLLKNRHDPWKEIRTKKVDLLKVLKQSKAAT</sequence>
<evidence type="ECO:0000256" key="21">
    <source>
        <dbReference type="SAM" id="MobiDB-lite"/>
    </source>
</evidence>
<keyword evidence="3 23" id="KW-0436">Ligase</keyword>
<dbReference type="Gene3D" id="3.90.920.10">
    <property type="entry name" value="DNA primase, PRIM domain"/>
    <property type="match status" value="1"/>
</dbReference>
<dbReference type="EMBL" id="WPIK01000006">
    <property type="protein sequence ID" value="MVN21409.1"/>
    <property type="molecule type" value="Genomic_DNA"/>
</dbReference>
<comment type="caution">
    <text evidence="23">The sequence shown here is derived from an EMBL/GenBank/DDBJ whole genome shotgun (WGS) entry which is preliminary data.</text>
</comment>
<dbReference type="NCBIfam" id="TIGR02777">
    <property type="entry name" value="LigD_PE_dom"/>
    <property type="match status" value="1"/>
</dbReference>
<evidence type="ECO:0000256" key="10">
    <source>
        <dbReference type="ARBA" id="ARBA00022801"/>
    </source>
</evidence>
<dbReference type="NCBIfam" id="TIGR02776">
    <property type="entry name" value="NHEJ_ligase_prk"/>
    <property type="match status" value="1"/>
</dbReference>
<evidence type="ECO:0000256" key="2">
    <source>
        <dbReference type="ARBA" id="ARBA00012727"/>
    </source>
</evidence>
<evidence type="ECO:0000256" key="4">
    <source>
        <dbReference type="ARBA" id="ARBA00022679"/>
    </source>
</evidence>
<evidence type="ECO:0000256" key="19">
    <source>
        <dbReference type="ARBA" id="ARBA00029943"/>
    </source>
</evidence>
<dbReference type="NCBIfam" id="TIGR02779">
    <property type="entry name" value="NHEJ_ligase_lig"/>
    <property type="match status" value="1"/>
</dbReference>
<proteinExistence type="predicted"/>
<keyword evidence="5" id="KW-0548">Nucleotidyltransferase</keyword>
<dbReference type="InterPro" id="IPR014146">
    <property type="entry name" value="LigD_ligase_dom"/>
</dbReference>
<evidence type="ECO:0000256" key="7">
    <source>
        <dbReference type="ARBA" id="ARBA00022723"/>
    </source>
</evidence>
<keyword evidence="24" id="KW-1185">Reference proteome</keyword>
<dbReference type="Pfam" id="PF13298">
    <property type="entry name" value="LigD_N"/>
    <property type="match status" value="1"/>
</dbReference>
<evidence type="ECO:0000256" key="18">
    <source>
        <dbReference type="ARBA" id="ARBA00023268"/>
    </source>
</evidence>
<dbReference type="InterPro" id="IPR014145">
    <property type="entry name" value="LigD_pol_dom"/>
</dbReference>
<evidence type="ECO:0000256" key="12">
    <source>
        <dbReference type="ARBA" id="ARBA00022840"/>
    </source>
</evidence>
<keyword evidence="10" id="KW-0378">Hydrolase</keyword>
<dbReference type="GO" id="GO:0046872">
    <property type="term" value="F:metal ion binding"/>
    <property type="evidence" value="ECO:0007669"/>
    <property type="project" value="UniProtKB-KW"/>
</dbReference>
<accession>A0A7K1SVN9</accession>
<evidence type="ECO:0000256" key="13">
    <source>
        <dbReference type="ARBA" id="ARBA00022932"/>
    </source>
</evidence>
<keyword evidence="16" id="KW-0234">DNA repair</keyword>
<evidence type="ECO:0000256" key="17">
    <source>
        <dbReference type="ARBA" id="ARBA00023211"/>
    </source>
</evidence>
<dbReference type="InterPro" id="IPR014143">
    <property type="entry name" value="NHEJ_ligase_prk"/>
</dbReference>
<dbReference type="InterPro" id="IPR052171">
    <property type="entry name" value="NHEJ_LigD"/>
</dbReference>
<keyword evidence="8" id="KW-0547">Nucleotide-binding</keyword>
<evidence type="ECO:0000256" key="6">
    <source>
        <dbReference type="ARBA" id="ARBA00022722"/>
    </source>
</evidence>
<keyword evidence="7" id="KW-0479">Metal-binding</keyword>
<dbReference type="Proteomes" id="UP000462014">
    <property type="component" value="Unassembled WGS sequence"/>
</dbReference>
<dbReference type="Gene3D" id="3.30.470.30">
    <property type="entry name" value="DNA ligase/mRNA capping enzyme"/>
    <property type="match status" value="1"/>
</dbReference>
<feature type="domain" description="ATP-dependent DNA ligase family profile" evidence="22">
    <location>
        <begin position="299"/>
        <end position="426"/>
    </location>
</feature>
<evidence type="ECO:0000313" key="24">
    <source>
        <dbReference type="Proteomes" id="UP000462014"/>
    </source>
</evidence>
<dbReference type="Pfam" id="PF04679">
    <property type="entry name" value="DNA_ligase_A_C"/>
    <property type="match status" value="1"/>
</dbReference>
<evidence type="ECO:0000313" key="23">
    <source>
        <dbReference type="EMBL" id="MVN21409.1"/>
    </source>
</evidence>
<keyword evidence="15" id="KW-0233">DNA recombination</keyword>
<evidence type="ECO:0000256" key="8">
    <source>
        <dbReference type="ARBA" id="ARBA00022741"/>
    </source>
</evidence>
<dbReference type="SUPFAM" id="SSF56091">
    <property type="entry name" value="DNA ligase/mRNA capping enzyme, catalytic domain"/>
    <property type="match status" value="1"/>
</dbReference>
<evidence type="ECO:0000256" key="11">
    <source>
        <dbReference type="ARBA" id="ARBA00022839"/>
    </source>
</evidence>
<evidence type="ECO:0000256" key="3">
    <source>
        <dbReference type="ARBA" id="ARBA00022598"/>
    </source>
</evidence>
<dbReference type="PANTHER" id="PTHR42705">
    <property type="entry name" value="BIFUNCTIONAL NON-HOMOLOGOUS END JOINING PROTEIN LIGD"/>
    <property type="match status" value="1"/>
</dbReference>
<comment type="cofactor">
    <cofactor evidence="1">
        <name>Mn(2+)</name>
        <dbReference type="ChEBI" id="CHEBI:29035"/>
    </cofactor>
</comment>
<keyword evidence="17" id="KW-0464">Manganese</keyword>
<dbReference type="GO" id="GO:0003910">
    <property type="term" value="F:DNA ligase (ATP) activity"/>
    <property type="evidence" value="ECO:0007669"/>
    <property type="project" value="UniProtKB-EC"/>
</dbReference>
<dbReference type="Pfam" id="PF21686">
    <property type="entry name" value="LigD_Prim-Pol"/>
    <property type="match status" value="1"/>
</dbReference>
<dbReference type="GO" id="GO:0003887">
    <property type="term" value="F:DNA-directed DNA polymerase activity"/>
    <property type="evidence" value="ECO:0007669"/>
    <property type="project" value="UniProtKB-KW"/>
</dbReference>
<evidence type="ECO:0000256" key="1">
    <source>
        <dbReference type="ARBA" id="ARBA00001936"/>
    </source>
</evidence>
<evidence type="ECO:0000256" key="14">
    <source>
        <dbReference type="ARBA" id="ARBA00023125"/>
    </source>
</evidence>
<feature type="region of interest" description="Disordered" evidence="21">
    <location>
        <begin position="1"/>
        <end position="25"/>
    </location>
</feature>
<dbReference type="InterPro" id="IPR012340">
    <property type="entry name" value="NA-bd_OB-fold"/>
</dbReference>
<evidence type="ECO:0000256" key="9">
    <source>
        <dbReference type="ARBA" id="ARBA00022763"/>
    </source>
</evidence>
<dbReference type="EC" id="6.5.1.1" evidence="2"/>
<dbReference type="CDD" id="cd07971">
    <property type="entry name" value="OBF_DNA_ligase_LigD"/>
    <property type="match status" value="1"/>
</dbReference>
<dbReference type="CDD" id="cd07906">
    <property type="entry name" value="Adenylation_DNA_ligase_LigD_LigC"/>
    <property type="match status" value="1"/>
</dbReference>
<dbReference type="NCBIfam" id="TIGR02778">
    <property type="entry name" value="ligD_pol"/>
    <property type="match status" value="1"/>
</dbReference>
<dbReference type="AlphaFoldDB" id="A0A7K1SVN9"/>
<keyword evidence="11" id="KW-0269">Exonuclease</keyword>
<reference evidence="23 24" key="1">
    <citation type="submission" date="2019-12" db="EMBL/GenBank/DDBJ databases">
        <title>Mucilaginibacter sp. HMF7410 genome sequencing and assembly.</title>
        <authorList>
            <person name="Kang H."/>
            <person name="Cha I."/>
            <person name="Kim H."/>
            <person name="Joh K."/>
        </authorList>
    </citation>
    <scope>NUCLEOTIDE SEQUENCE [LARGE SCALE GENOMIC DNA]</scope>
    <source>
        <strain evidence="23 24">HMF7410</strain>
    </source>
</reference>
<dbReference type="GO" id="GO:0003677">
    <property type="term" value="F:DNA binding"/>
    <property type="evidence" value="ECO:0007669"/>
    <property type="project" value="UniProtKB-KW"/>
</dbReference>
<dbReference type="InterPro" id="IPR014144">
    <property type="entry name" value="LigD_PE_domain"/>
</dbReference>
<dbReference type="InterPro" id="IPR012309">
    <property type="entry name" value="DNA_ligase_ATP-dep_C"/>
</dbReference>